<protein>
    <submittedName>
        <fullName evidence="1">Uncharacterized protein</fullName>
    </submittedName>
</protein>
<comment type="caution">
    <text evidence="1">The sequence shown here is derived from an EMBL/GenBank/DDBJ whole genome shotgun (WGS) entry which is preliminary data.</text>
</comment>
<reference evidence="1 2" key="1">
    <citation type="submission" date="2023-10" db="EMBL/GenBank/DDBJ databases">
        <title>Draft genome sequence of Xylaria bambusicola isolate GMP-LS, the root and basal stem rot pathogen of sugarcane in Indonesia.</title>
        <authorList>
            <person name="Selvaraj P."/>
            <person name="Muralishankar V."/>
            <person name="Muruganantham S."/>
            <person name="Sp S."/>
            <person name="Haryani S."/>
            <person name="Lau K.J.X."/>
            <person name="Naqvi N.I."/>
        </authorList>
    </citation>
    <scope>NUCLEOTIDE SEQUENCE [LARGE SCALE GENOMIC DNA]</scope>
    <source>
        <strain evidence="1">GMP-LS</strain>
    </source>
</reference>
<sequence length="116" mass="12498">MSNPIDYPQLSLYGCTNAVPGLAVTCSKSLNSARGYSRATDNSQEMRCQIGHRALPVALGSLGRGSGDVASFVGTIVWIRRVFRPMQRDVDFSRLYPVIGILADVFLTGSSESAEV</sequence>
<evidence type="ECO:0000313" key="1">
    <source>
        <dbReference type="EMBL" id="KAK5627139.1"/>
    </source>
</evidence>
<organism evidence="1 2">
    <name type="scientific">Xylaria bambusicola</name>
    <dbReference type="NCBI Taxonomy" id="326684"/>
    <lineage>
        <taxon>Eukaryota</taxon>
        <taxon>Fungi</taxon>
        <taxon>Dikarya</taxon>
        <taxon>Ascomycota</taxon>
        <taxon>Pezizomycotina</taxon>
        <taxon>Sordariomycetes</taxon>
        <taxon>Xylariomycetidae</taxon>
        <taxon>Xylariales</taxon>
        <taxon>Xylariaceae</taxon>
        <taxon>Xylaria</taxon>
    </lineage>
</organism>
<keyword evidence="2" id="KW-1185">Reference proteome</keyword>
<dbReference type="Proteomes" id="UP001305414">
    <property type="component" value="Unassembled WGS sequence"/>
</dbReference>
<evidence type="ECO:0000313" key="2">
    <source>
        <dbReference type="Proteomes" id="UP001305414"/>
    </source>
</evidence>
<dbReference type="AlphaFoldDB" id="A0AAN7UTG5"/>
<accession>A0AAN7UTG5</accession>
<gene>
    <name evidence="1" type="ORF">RRF57_002854</name>
</gene>
<dbReference type="EMBL" id="JAWHQM010000005">
    <property type="protein sequence ID" value="KAK5627139.1"/>
    <property type="molecule type" value="Genomic_DNA"/>
</dbReference>
<name>A0AAN7UTG5_9PEZI</name>
<proteinExistence type="predicted"/>